<dbReference type="GeneID" id="19973509"/>
<proteinExistence type="predicted"/>
<dbReference type="HOGENOM" id="CLU_3242123_0_0_1"/>
<protein>
    <submittedName>
        <fullName evidence="1">Uncharacterized protein</fullName>
    </submittedName>
</protein>
<accession>W2RW11</accession>
<keyword evidence="2" id="KW-1185">Reference proteome</keyword>
<dbReference type="AlphaFoldDB" id="W2RW11"/>
<evidence type="ECO:0000313" key="1">
    <source>
        <dbReference type="EMBL" id="ETN39943.1"/>
    </source>
</evidence>
<dbReference type="RefSeq" id="XP_008718728.1">
    <property type="nucleotide sequence ID" value="XM_008720506.1"/>
</dbReference>
<dbReference type="EMBL" id="KB822721">
    <property type="protein sequence ID" value="ETN39943.1"/>
    <property type="molecule type" value="Genomic_DNA"/>
</dbReference>
<name>W2RW11_CYPE1</name>
<evidence type="ECO:0000313" key="2">
    <source>
        <dbReference type="Proteomes" id="UP000030752"/>
    </source>
</evidence>
<dbReference type="VEuPathDB" id="FungiDB:HMPREF1541_06170"/>
<organism evidence="1 2">
    <name type="scientific">Cyphellophora europaea (strain CBS 101466)</name>
    <name type="common">Phialophora europaea</name>
    <dbReference type="NCBI Taxonomy" id="1220924"/>
    <lineage>
        <taxon>Eukaryota</taxon>
        <taxon>Fungi</taxon>
        <taxon>Dikarya</taxon>
        <taxon>Ascomycota</taxon>
        <taxon>Pezizomycotina</taxon>
        <taxon>Eurotiomycetes</taxon>
        <taxon>Chaetothyriomycetidae</taxon>
        <taxon>Chaetothyriales</taxon>
        <taxon>Cyphellophoraceae</taxon>
        <taxon>Cyphellophora</taxon>
    </lineage>
</organism>
<reference evidence="1 2" key="1">
    <citation type="submission" date="2013-03" db="EMBL/GenBank/DDBJ databases">
        <title>The Genome Sequence of Phialophora europaea CBS 101466.</title>
        <authorList>
            <consortium name="The Broad Institute Genomics Platform"/>
            <person name="Cuomo C."/>
            <person name="de Hoog S."/>
            <person name="Gorbushina A."/>
            <person name="Walker B."/>
            <person name="Young S.K."/>
            <person name="Zeng Q."/>
            <person name="Gargeya S."/>
            <person name="Fitzgerald M."/>
            <person name="Haas B."/>
            <person name="Abouelleil A."/>
            <person name="Allen A.W."/>
            <person name="Alvarado L."/>
            <person name="Arachchi H.M."/>
            <person name="Berlin A.M."/>
            <person name="Chapman S.B."/>
            <person name="Gainer-Dewar J."/>
            <person name="Goldberg J."/>
            <person name="Griggs A."/>
            <person name="Gujja S."/>
            <person name="Hansen M."/>
            <person name="Howarth C."/>
            <person name="Imamovic A."/>
            <person name="Ireland A."/>
            <person name="Larimer J."/>
            <person name="McCowan C."/>
            <person name="Murphy C."/>
            <person name="Pearson M."/>
            <person name="Poon T.W."/>
            <person name="Priest M."/>
            <person name="Roberts A."/>
            <person name="Saif S."/>
            <person name="Shea T."/>
            <person name="Sisk P."/>
            <person name="Sykes S."/>
            <person name="Wortman J."/>
            <person name="Nusbaum C."/>
            <person name="Birren B."/>
        </authorList>
    </citation>
    <scope>NUCLEOTIDE SEQUENCE [LARGE SCALE GENOMIC DNA]</scope>
    <source>
        <strain evidence="1 2">CBS 101466</strain>
    </source>
</reference>
<gene>
    <name evidence="1" type="ORF">HMPREF1541_06170</name>
</gene>
<sequence length="43" mass="4803">MRTAVIFARHNGGCGAGHCKSYWHQRPSFSWIRIGNSSVLDQA</sequence>
<dbReference type="Proteomes" id="UP000030752">
    <property type="component" value="Unassembled WGS sequence"/>
</dbReference>
<dbReference type="InParanoid" id="W2RW11"/>